<gene>
    <name evidence="1" type="ordered locus">Desaci_4099</name>
</gene>
<evidence type="ECO:0000313" key="1">
    <source>
        <dbReference type="EMBL" id="AFM42962.1"/>
    </source>
</evidence>
<dbReference type="HOGENOM" id="CLU_119528_2_0_9"/>
<dbReference type="Pfam" id="PF11171">
    <property type="entry name" value="DUF2958"/>
    <property type="match status" value="1"/>
</dbReference>
<evidence type="ECO:0008006" key="3">
    <source>
        <dbReference type="Google" id="ProtNLM"/>
    </source>
</evidence>
<dbReference type="EMBL" id="CP003639">
    <property type="protein sequence ID" value="AFM42962.1"/>
    <property type="molecule type" value="Genomic_DNA"/>
</dbReference>
<dbReference type="STRING" id="646529.Desaci_4099"/>
<reference evidence="1 2" key="1">
    <citation type="journal article" date="2012" name="J. Bacteriol.">
        <title>Complete genome sequences of Desulfosporosinus orientis DSM765T, Desulfosporosinus youngiae DSM17734T, Desulfosporosinus meridiei DSM13257T, and Desulfosporosinus acidiphilus DSM22704T.</title>
        <authorList>
            <person name="Pester M."/>
            <person name="Brambilla E."/>
            <person name="Alazard D."/>
            <person name="Rattei T."/>
            <person name="Weinmaier T."/>
            <person name="Han J."/>
            <person name="Lucas S."/>
            <person name="Lapidus A."/>
            <person name="Cheng J.F."/>
            <person name="Goodwin L."/>
            <person name="Pitluck S."/>
            <person name="Peters L."/>
            <person name="Ovchinnikova G."/>
            <person name="Teshima H."/>
            <person name="Detter J.C."/>
            <person name="Han C.S."/>
            <person name="Tapia R."/>
            <person name="Land M.L."/>
            <person name="Hauser L."/>
            <person name="Kyrpides N.C."/>
            <person name="Ivanova N.N."/>
            <person name="Pagani I."/>
            <person name="Huntmann M."/>
            <person name="Wei C.L."/>
            <person name="Davenport K.W."/>
            <person name="Daligault H."/>
            <person name="Chain P.S."/>
            <person name="Chen A."/>
            <person name="Mavromatis K."/>
            <person name="Markowitz V."/>
            <person name="Szeto E."/>
            <person name="Mikhailova N."/>
            <person name="Pati A."/>
            <person name="Wagner M."/>
            <person name="Woyke T."/>
            <person name="Ollivier B."/>
            <person name="Klenk H.P."/>
            <person name="Spring S."/>
            <person name="Loy A."/>
        </authorList>
    </citation>
    <scope>NUCLEOTIDE SEQUENCE [LARGE SCALE GENOMIC DNA]</scope>
    <source>
        <strain evidence="2">DSM 22704 / JCM 16185 / SJ4</strain>
    </source>
</reference>
<evidence type="ECO:0000313" key="2">
    <source>
        <dbReference type="Proteomes" id="UP000002892"/>
    </source>
</evidence>
<dbReference type="KEGG" id="dai:Desaci_4099"/>
<dbReference type="InterPro" id="IPR021341">
    <property type="entry name" value="DUF2958"/>
</dbReference>
<name>I4DAY8_DESAJ</name>
<organism evidence="1 2">
    <name type="scientific">Desulfosporosinus acidiphilus (strain DSM 22704 / JCM 16185 / SJ4)</name>
    <dbReference type="NCBI Taxonomy" id="646529"/>
    <lineage>
        <taxon>Bacteria</taxon>
        <taxon>Bacillati</taxon>
        <taxon>Bacillota</taxon>
        <taxon>Clostridia</taxon>
        <taxon>Eubacteriales</taxon>
        <taxon>Desulfitobacteriaceae</taxon>
        <taxon>Desulfosporosinus</taxon>
    </lineage>
</organism>
<dbReference type="OrthoDB" id="5421038at2"/>
<sequence length="95" mass="11111">MDQIPGAIRVQIPTISHGTRKAWVKFRDPQSSNAWYVTEFDGKDLCYGLIISDVESVWGYFSLIEIALFRNQFGLPIVLDIYWKPQELEEKEEWS</sequence>
<dbReference type="Proteomes" id="UP000002892">
    <property type="component" value="Chromosome"/>
</dbReference>
<accession>I4DAY8</accession>
<dbReference type="AlphaFoldDB" id="I4DAY8"/>
<dbReference type="RefSeq" id="WP_014828948.1">
    <property type="nucleotide sequence ID" value="NC_018068.1"/>
</dbReference>
<proteinExistence type="predicted"/>
<protein>
    <recommendedName>
        <fullName evidence="3">DUF2958 family protein</fullName>
    </recommendedName>
</protein>
<keyword evidence="2" id="KW-1185">Reference proteome</keyword>